<name>A0A0W0Y7S2_9GAMM</name>
<evidence type="ECO:0000313" key="3">
    <source>
        <dbReference type="EMBL" id="KTD52654.1"/>
    </source>
</evidence>
<feature type="transmembrane region" description="Helical" evidence="1">
    <location>
        <begin position="320"/>
        <end position="338"/>
    </location>
</feature>
<feature type="transmembrane region" description="Helical" evidence="1">
    <location>
        <begin position="219"/>
        <end position="240"/>
    </location>
</feature>
<feature type="transmembrane region" description="Helical" evidence="1">
    <location>
        <begin position="344"/>
        <end position="366"/>
    </location>
</feature>
<sequence length="397" mass="45694">MAKSSQKIWFLQLIRSVGCVLVIYTHWFGLILTPNAIHEMIFQDPLPDYPHVQLTEYLGIISSHLGLSDFRAGFFSLGLFFLLSGYIIPFSLRNSTPFTYLVRRLFRIYPTAIVCLIIAASTITIANHYTGSSLIPDVFQPRILIANLLLIRDVLHTHHIERALWTLEIEMHFYLLFFIFFYFSIEKRVETFLLSAVFMLFASQFFVYFSGFFHNETRTLVFGFGNFLAMNSSYITYMFVGTAFYYTLSKQWSVLTGITTTILMMSLNYLCLNTGTILNGTGGLIFINHCFGIVMFLFLYRINDRIPYSKYLNHFAEISYPLYLLHGFTGYTIYFLIYPLTQNIALSATLSLSLVFILANLVHFTVEKPSMTYSKNYLKAREGRSRALAGDLQATAD</sequence>
<dbReference type="InterPro" id="IPR050879">
    <property type="entry name" value="Acyltransferase_3"/>
</dbReference>
<dbReference type="PANTHER" id="PTHR23028">
    <property type="entry name" value="ACETYLTRANSFERASE"/>
    <property type="match status" value="1"/>
</dbReference>
<dbReference type="Pfam" id="PF01757">
    <property type="entry name" value="Acyl_transf_3"/>
    <property type="match status" value="1"/>
</dbReference>
<comment type="caution">
    <text evidence="3">The sequence shown here is derived from an EMBL/GenBank/DDBJ whole genome shotgun (WGS) entry which is preliminary data.</text>
</comment>
<keyword evidence="4" id="KW-1185">Reference proteome</keyword>
<protein>
    <submittedName>
        <fullName evidence="3">Acyltransferase</fullName>
    </submittedName>
</protein>
<dbReference type="Proteomes" id="UP000054618">
    <property type="component" value="Unassembled WGS sequence"/>
</dbReference>
<keyword evidence="3" id="KW-0808">Transferase</keyword>
<dbReference type="STRING" id="45073.Lqui_0107"/>
<dbReference type="GO" id="GO:0016747">
    <property type="term" value="F:acyltransferase activity, transferring groups other than amino-acyl groups"/>
    <property type="evidence" value="ECO:0007669"/>
    <property type="project" value="InterPro"/>
</dbReference>
<reference evidence="3 4" key="1">
    <citation type="submission" date="2015-11" db="EMBL/GenBank/DDBJ databases">
        <title>Genomic analysis of 38 Legionella species identifies large and diverse effector repertoires.</title>
        <authorList>
            <person name="Burstein D."/>
            <person name="Amaro F."/>
            <person name="Zusman T."/>
            <person name="Lifshitz Z."/>
            <person name="Cohen O."/>
            <person name="Gilbert J.A."/>
            <person name="Pupko T."/>
            <person name="Shuman H.A."/>
            <person name="Segal G."/>
        </authorList>
    </citation>
    <scope>NUCLEOTIDE SEQUENCE [LARGE SCALE GENOMIC DNA]</scope>
    <source>
        <strain evidence="3 4">CDC#1442-AUS-E</strain>
    </source>
</reference>
<dbReference type="AlphaFoldDB" id="A0A0W0Y7S2"/>
<feature type="transmembrane region" description="Helical" evidence="1">
    <location>
        <begin position="72"/>
        <end position="92"/>
    </location>
</feature>
<dbReference type="PATRIC" id="fig|45073.5.peg.113"/>
<keyword evidence="1" id="KW-1133">Transmembrane helix</keyword>
<proteinExistence type="predicted"/>
<feature type="transmembrane region" description="Helical" evidence="1">
    <location>
        <begin position="252"/>
        <end position="270"/>
    </location>
</feature>
<dbReference type="InterPro" id="IPR002656">
    <property type="entry name" value="Acyl_transf_3_dom"/>
</dbReference>
<evidence type="ECO:0000259" key="2">
    <source>
        <dbReference type="Pfam" id="PF01757"/>
    </source>
</evidence>
<feature type="transmembrane region" description="Helical" evidence="1">
    <location>
        <begin position="104"/>
        <end position="126"/>
    </location>
</feature>
<dbReference type="RefSeq" id="WP_058506245.1">
    <property type="nucleotide sequence ID" value="NZ_CAAAIK010000018.1"/>
</dbReference>
<dbReference type="OrthoDB" id="5649595at2"/>
<accession>A0A0W0Y7S2</accession>
<feature type="domain" description="Acyltransferase 3" evidence="2">
    <location>
        <begin position="9"/>
        <end position="357"/>
    </location>
</feature>
<keyword evidence="1" id="KW-0812">Transmembrane</keyword>
<evidence type="ECO:0000256" key="1">
    <source>
        <dbReference type="SAM" id="Phobius"/>
    </source>
</evidence>
<feature type="transmembrane region" description="Helical" evidence="1">
    <location>
        <begin position="163"/>
        <end position="185"/>
    </location>
</feature>
<feature type="transmembrane region" description="Helical" evidence="1">
    <location>
        <begin position="192"/>
        <end position="213"/>
    </location>
</feature>
<keyword evidence="1" id="KW-0472">Membrane</keyword>
<dbReference type="EMBL" id="LNYS01000002">
    <property type="protein sequence ID" value="KTD52654.1"/>
    <property type="molecule type" value="Genomic_DNA"/>
</dbReference>
<evidence type="ECO:0000313" key="4">
    <source>
        <dbReference type="Proteomes" id="UP000054618"/>
    </source>
</evidence>
<feature type="transmembrane region" description="Helical" evidence="1">
    <location>
        <begin position="12"/>
        <end position="32"/>
    </location>
</feature>
<keyword evidence="3" id="KW-0012">Acyltransferase</keyword>
<gene>
    <name evidence="3" type="ORF">Lqui_0107</name>
</gene>
<feature type="transmembrane region" description="Helical" evidence="1">
    <location>
        <begin position="276"/>
        <end position="300"/>
    </location>
</feature>
<organism evidence="3 4">
    <name type="scientific">Legionella quinlivanii</name>
    <dbReference type="NCBI Taxonomy" id="45073"/>
    <lineage>
        <taxon>Bacteria</taxon>
        <taxon>Pseudomonadati</taxon>
        <taxon>Pseudomonadota</taxon>
        <taxon>Gammaproteobacteria</taxon>
        <taxon>Legionellales</taxon>
        <taxon>Legionellaceae</taxon>
        <taxon>Legionella</taxon>
    </lineage>
</organism>